<protein>
    <recommendedName>
        <fullName evidence="1">Immunity protein 35 domain-containing protein</fullName>
    </recommendedName>
</protein>
<dbReference type="Pfam" id="PF15567">
    <property type="entry name" value="Imm35"/>
    <property type="match status" value="1"/>
</dbReference>
<evidence type="ECO:0000313" key="2">
    <source>
        <dbReference type="EMBL" id="MBB5671467.1"/>
    </source>
</evidence>
<feature type="domain" description="Immunity protein 35" evidence="1">
    <location>
        <begin position="8"/>
        <end position="89"/>
    </location>
</feature>
<dbReference type="InterPro" id="IPR029082">
    <property type="entry name" value="Imm35"/>
</dbReference>
<accession>A0AB73GZI7</accession>
<reference evidence="2" key="1">
    <citation type="submission" date="2020-08" db="EMBL/GenBank/DDBJ databases">
        <title>Studying the diversity of plant-associated saprophytic bacteria and their role in host health and plant-pathogen interactions.</title>
        <authorList>
            <person name="Potnis N."/>
        </authorList>
    </citation>
    <scope>NUCLEOTIDE SEQUENCE</scope>
    <source>
        <strain evidence="2">F21</strain>
    </source>
</reference>
<proteinExistence type="predicted"/>
<name>A0AB73GZI7_9XANT</name>
<dbReference type="EMBL" id="JACIIQ010000013">
    <property type="protein sequence ID" value="MBB5671467.1"/>
    <property type="molecule type" value="Genomic_DNA"/>
</dbReference>
<dbReference type="RefSeq" id="WP_184578061.1">
    <property type="nucleotide sequence ID" value="NZ_JACIIQ010000013.1"/>
</dbReference>
<dbReference type="Proteomes" id="UP000528595">
    <property type="component" value="Unassembled WGS sequence"/>
</dbReference>
<organism evidence="2">
    <name type="scientific">Xanthomonas arboricola</name>
    <dbReference type="NCBI Taxonomy" id="56448"/>
    <lineage>
        <taxon>Bacteria</taxon>
        <taxon>Pseudomonadati</taxon>
        <taxon>Pseudomonadota</taxon>
        <taxon>Gammaproteobacteria</taxon>
        <taxon>Lysobacterales</taxon>
        <taxon>Lysobacteraceae</taxon>
        <taxon>Xanthomonas</taxon>
    </lineage>
</organism>
<dbReference type="AlphaFoldDB" id="A0AB73GZI7"/>
<sequence length="100" mass="10932">MMLTRTQAQALVEARLSTAADEAACDVVVVDSATIERSFDWPFFYESRLYLETGELVHRLAGNAPLIVNRFTGEVVLTGTAHPTDYYLTQYEASLTGGGA</sequence>
<gene>
    <name evidence="2" type="ORF">FHR65_003042</name>
</gene>
<evidence type="ECO:0000259" key="1">
    <source>
        <dbReference type="Pfam" id="PF15567"/>
    </source>
</evidence>
<comment type="caution">
    <text evidence="2">The sequence shown here is derived from an EMBL/GenBank/DDBJ whole genome shotgun (WGS) entry which is preliminary data.</text>
</comment>